<reference evidence="8" key="2">
    <citation type="journal article" date="2020" name="Microorganisms">
        <title>Osmotic Adaptation and Compatible Solute Biosynthesis of Phototrophic Bacteria as Revealed from Genome Analyses.</title>
        <authorList>
            <person name="Imhoff J.F."/>
            <person name="Rahn T."/>
            <person name="Kunzel S."/>
            <person name="Keller A."/>
            <person name="Neulinger S.C."/>
        </authorList>
    </citation>
    <scope>NUCLEOTIDE SEQUENCE</scope>
    <source>
        <strain evidence="8">LMG 28126</strain>
    </source>
</reference>
<evidence type="ECO:0000256" key="3">
    <source>
        <dbReference type="ARBA" id="ARBA00022801"/>
    </source>
</evidence>
<sequence>MSAPAAPGHQGFDAATRPDQGPPRLAALRGALAAAGLQGFIVPRADVHQGENVAPRDERLAWLTGFTGSAGMAVVLPTAAAVFVDGRYRVQVRAQVDTDHFTPVNWPATRPSDWLREAAPNGAIVAYDPWLHTRDELRKLEASLQGSGITLQPTNNFIDQIWTDRPAPPRGAIRIHPAHLTGETSADKRARLAEGLRRTGHRAAVLSLPDSVCWLLNIRGADIARTPVVQAFAILHDDARADLFLDPGRLDAALRDHLSNVTVHAPDTLPDRLRGLDGPVRLDPGSAPVALADLLGAGVAWAEDPCLLPKACKTEAELAGMRAAHLRDGAAVVEFLAWLYTAPGPLSEIAVVEALEGFRAATGQLDDISFDTIAGSGPHGAIVHYRVTRDTDRPLAGDAVLLVDSGGQYPDGTTDITRTLAIGPPTPEVRAAFTRVLRGLIAVSRLRWPRGLAGRDLDALARAPLWLAGQDYDHGTGHGVGAALGVHEGPQRLSRQSEVPLVPGMVLSNEPGYYREGAFGIRLENLVAVVAAPPLPDGDDRPMLAFETLTWAPFDRRLIDPAALPPEDRDWLDAYHRCVDARLSGALSPAARDWLARATAPLGHGADKQETAR</sequence>
<dbReference type="InterPro" id="IPR029149">
    <property type="entry name" value="Creatin/AminoP/Spt16_N"/>
</dbReference>
<name>A0A934WKC2_9RHOB</name>
<dbReference type="EMBL" id="NHSD01000302">
    <property type="protein sequence ID" value="MBK5928408.1"/>
    <property type="molecule type" value="Genomic_DNA"/>
</dbReference>
<proteinExistence type="inferred from homology"/>
<dbReference type="Pfam" id="PF01321">
    <property type="entry name" value="Creatinase_N"/>
    <property type="match status" value="1"/>
</dbReference>
<feature type="domain" description="Peptidase M24 C-terminal" evidence="7">
    <location>
        <begin position="542"/>
        <end position="602"/>
    </location>
</feature>
<dbReference type="Gene3D" id="3.40.350.10">
    <property type="entry name" value="Creatinase/prolidase N-terminal domain"/>
    <property type="match status" value="2"/>
</dbReference>
<feature type="domain" description="Creatinase N-terminal" evidence="6">
    <location>
        <begin position="24"/>
        <end position="160"/>
    </location>
</feature>
<keyword evidence="2" id="KW-0479">Metal-binding</keyword>
<dbReference type="Pfam" id="PF00557">
    <property type="entry name" value="Peptidase_M24"/>
    <property type="match status" value="1"/>
</dbReference>
<dbReference type="Gene3D" id="3.90.230.10">
    <property type="entry name" value="Creatinase/methionine aminopeptidase superfamily"/>
    <property type="match status" value="1"/>
</dbReference>
<reference evidence="8" key="1">
    <citation type="submission" date="2017-05" db="EMBL/GenBank/DDBJ databases">
        <authorList>
            <person name="Imhoff J.F."/>
            <person name="Rahn T."/>
            <person name="Kuenzel S."/>
            <person name="Neulinger S.C."/>
        </authorList>
    </citation>
    <scope>NUCLEOTIDE SEQUENCE</scope>
    <source>
        <strain evidence="8">LMG 28126</strain>
    </source>
</reference>
<dbReference type="GO" id="GO:0070006">
    <property type="term" value="F:metalloaminopeptidase activity"/>
    <property type="evidence" value="ECO:0007669"/>
    <property type="project" value="InterPro"/>
</dbReference>
<feature type="region of interest" description="Disordered" evidence="4">
    <location>
        <begin position="1"/>
        <end position="24"/>
    </location>
</feature>
<dbReference type="SUPFAM" id="SSF55920">
    <property type="entry name" value="Creatinase/aminopeptidase"/>
    <property type="match status" value="1"/>
</dbReference>
<dbReference type="InterPro" id="IPR050422">
    <property type="entry name" value="X-Pro_aminopeptidase_P"/>
</dbReference>
<gene>
    <name evidence="8" type="ORF">CCR87_13880</name>
</gene>
<dbReference type="SUPFAM" id="SSF53092">
    <property type="entry name" value="Creatinase/prolidase N-terminal domain"/>
    <property type="match status" value="1"/>
</dbReference>
<dbReference type="GO" id="GO:0046872">
    <property type="term" value="F:metal ion binding"/>
    <property type="evidence" value="ECO:0007669"/>
    <property type="project" value="UniProtKB-KW"/>
</dbReference>
<dbReference type="InterPro" id="IPR032416">
    <property type="entry name" value="Peptidase_M24_C"/>
</dbReference>
<evidence type="ECO:0000256" key="4">
    <source>
        <dbReference type="SAM" id="MobiDB-lite"/>
    </source>
</evidence>
<dbReference type="Pfam" id="PF16189">
    <property type="entry name" value="Creatinase_N_2"/>
    <property type="match status" value="1"/>
</dbReference>
<dbReference type="PANTHER" id="PTHR43763:SF6">
    <property type="entry name" value="XAA-PRO AMINOPEPTIDASE 1"/>
    <property type="match status" value="1"/>
</dbReference>
<keyword evidence="8" id="KW-0031">Aminopeptidase</keyword>
<dbReference type="InterPro" id="IPR033740">
    <property type="entry name" value="Pept_M24B"/>
</dbReference>
<dbReference type="AlphaFoldDB" id="A0A934WKC2"/>
<dbReference type="Proteomes" id="UP000706333">
    <property type="component" value="Unassembled WGS sequence"/>
</dbReference>
<evidence type="ECO:0000256" key="2">
    <source>
        <dbReference type="ARBA" id="ARBA00022723"/>
    </source>
</evidence>
<accession>A0A934WKC2</accession>
<feature type="domain" description="Peptidase M24" evidence="5">
    <location>
        <begin position="320"/>
        <end position="529"/>
    </location>
</feature>
<keyword evidence="9" id="KW-1185">Reference proteome</keyword>
<evidence type="ECO:0000259" key="7">
    <source>
        <dbReference type="Pfam" id="PF16188"/>
    </source>
</evidence>
<dbReference type="InterPro" id="IPR036005">
    <property type="entry name" value="Creatinase/aminopeptidase-like"/>
</dbReference>
<dbReference type="PANTHER" id="PTHR43763">
    <property type="entry name" value="XAA-PRO AMINOPEPTIDASE 1"/>
    <property type="match status" value="1"/>
</dbReference>
<comment type="similarity">
    <text evidence="1">Belongs to the peptidase M24B family.</text>
</comment>
<dbReference type="CDD" id="cd01085">
    <property type="entry name" value="APP"/>
    <property type="match status" value="1"/>
</dbReference>
<dbReference type="Pfam" id="PF16188">
    <property type="entry name" value="Peptidase_M24_C"/>
    <property type="match status" value="1"/>
</dbReference>
<keyword evidence="8" id="KW-0645">Protease</keyword>
<evidence type="ECO:0000259" key="6">
    <source>
        <dbReference type="Pfam" id="PF01321"/>
    </source>
</evidence>
<dbReference type="InterPro" id="IPR000994">
    <property type="entry name" value="Pept_M24"/>
</dbReference>
<keyword evidence="3" id="KW-0378">Hydrolase</keyword>
<dbReference type="InterPro" id="IPR000587">
    <property type="entry name" value="Creatinase_N"/>
</dbReference>
<dbReference type="RefSeq" id="WP_201158169.1">
    <property type="nucleotide sequence ID" value="NZ_NHSD01000302.1"/>
</dbReference>
<comment type="caution">
    <text evidence="8">The sequence shown here is derived from an EMBL/GenBank/DDBJ whole genome shotgun (WGS) entry which is preliminary data.</text>
</comment>
<evidence type="ECO:0000256" key="1">
    <source>
        <dbReference type="ARBA" id="ARBA00008766"/>
    </source>
</evidence>
<organism evidence="8 9">
    <name type="scientific">Rhodobaculum claviforme</name>
    <dbReference type="NCBI Taxonomy" id="1549854"/>
    <lineage>
        <taxon>Bacteria</taxon>
        <taxon>Pseudomonadati</taxon>
        <taxon>Pseudomonadota</taxon>
        <taxon>Alphaproteobacteria</taxon>
        <taxon>Rhodobacterales</taxon>
        <taxon>Paracoccaceae</taxon>
        <taxon>Rhodobaculum</taxon>
    </lineage>
</organism>
<dbReference type="GO" id="GO:0005737">
    <property type="term" value="C:cytoplasm"/>
    <property type="evidence" value="ECO:0007669"/>
    <property type="project" value="UniProtKB-ARBA"/>
</dbReference>
<evidence type="ECO:0000313" key="9">
    <source>
        <dbReference type="Proteomes" id="UP000706333"/>
    </source>
</evidence>
<dbReference type="FunFam" id="3.90.230.10:FF:000009">
    <property type="entry name" value="xaa-Pro aminopeptidase 2"/>
    <property type="match status" value="1"/>
</dbReference>
<evidence type="ECO:0000313" key="8">
    <source>
        <dbReference type="EMBL" id="MBK5928408.1"/>
    </source>
</evidence>
<protein>
    <submittedName>
        <fullName evidence="8">X-Pro aminopeptidase</fullName>
    </submittedName>
</protein>
<evidence type="ECO:0000259" key="5">
    <source>
        <dbReference type="Pfam" id="PF00557"/>
    </source>
</evidence>